<evidence type="ECO:0000259" key="1">
    <source>
        <dbReference type="Pfam" id="PF01370"/>
    </source>
</evidence>
<evidence type="ECO:0000313" key="2">
    <source>
        <dbReference type="EMBL" id="UUI63977.1"/>
    </source>
</evidence>
<accession>A0ABY5K0M4</accession>
<dbReference type="InterPro" id="IPR001509">
    <property type="entry name" value="Epimerase_deHydtase"/>
</dbReference>
<dbReference type="EMBL" id="CP101989">
    <property type="protein sequence ID" value="UUI63977.1"/>
    <property type="molecule type" value="Genomic_DNA"/>
</dbReference>
<evidence type="ECO:0000313" key="3">
    <source>
        <dbReference type="Proteomes" id="UP001317322"/>
    </source>
</evidence>
<dbReference type="InterPro" id="IPR036291">
    <property type="entry name" value="NAD(P)-bd_dom_sf"/>
</dbReference>
<reference evidence="2 3" key="1">
    <citation type="submission" date="2022-07" db="EMBL/GenBank/DDBJ databases">
        <title>Novel species in genus cellulomonas.</title>
        <authorList>
            <person name="Ye L."/>
        </authorList>
    </citation>
    <scope>NUCLEOTIDE SEQUENCE [LARGE SCALE GENOMIC DNA]</scope>
    <source>
        <strain evidence="3">zg-Y908</strain>
    </source>
</reference>
<dbReference type="RefSeq" id="WP_227565526.1">
    <property type="nucleotide sequence ID" value="NZ_CP101989.1"/>
</dbReference>
<dbReference type="SUPFAM" id="SSF51735">
    <property type="entry name" value="NAD(P)-binding Rossmann-fold domains"/>
    <property type="match status" value="1"/>
</dbReference>
<feature type="domain" description="NAD-dependent epimerase/dehydratase" evidence="1">
    <location>
        <begin position="3"/>
        <end position="243"/>
    </location>
</feature>
<proteinExistence type="predicted"/>
<organism evidence="2 3">
    <name type="scientific">Cellulomonas wangsupingiae</name>
    <dbReference type="NCBI Taxonomy" id="2968085"/>
    <lineage>
        <taxon>Bacteria</taxon>
        <taxon>Bacillati</taxon>
        <taxon>Actinomycetota</taxon>
        <taxon>Actinomycetes</taxon>
        <taxon>Micrococcales</taxon>
        <taxon>Cellulomonadaceae</taxon>
        <taxon>Cellulomonas</taxon>
    </lineage>
</organism>
<dbReference type="PANTHER" id="PTHR48079:SF6">
    <property type="entry name" value="NAD(P)-BINDING DOMAIN-CONTAINING PROTEIN-RELATED"/>
    <property type="match status" value="1"/>
</dbReference>
<gene>
    <name evidence="2" type="ORF">NP075_12635</name>
</gene>
<dbReference type="Proteomes" id="UP001317322">
    <property type="component" value="Chromosome"/>
</dbReference>
<keyword evidence="3" id="KW-1185">Reference proteome</keyword>
<dbReference type="Pfam" id="PF01370">
    <property type="entry name" value="Epimerase"/>
    <property type="match status" value="1"/>
</dbReference>
<protein>
    <submittedName>
        <fullName evidence="2">NAD-dependent epimerase/dehydratase family protein</fullName>
    </submittedName>
</protein>
<sequence>MRVVVVGGSGNVGTAVLRRFAADSTLTSVVAVARRTPRTAPPPPYDVATWVACDIGARDSDEQVVARLAEVFAGADAVVHLAWAIQPSHDRARLRSTNVVGTRRVVQAASRAGVPHLVVASSIGAYSPSPGDVARDESWPTGGVASSSYSVDKSAVEALLDRTEDRTSLVVARIRPALVFQHDAGHEIARYFLGPAVPQRMLDGGAPVLPWPRGLRVQAVHADDLADAFREAVVRQVHGAFNVAGHGVVRGPDAAALVAGARLREVPVGLARAALSAAWHARVAPVGPGWLDMGMSAPLLDTTRAERELAWRPARTSVEALHEVLRGIAEGAGTVSPPLRPRGR</sequence>
<dbReference type="InterPro" id="IPR051783">
    <property type="entry name" value="NAD(P)-dependent_oxidoreduct"/>
</dbReference>
<dbReference type="PANTHER" id="PTHR48079">
    <property type="entry name" value="PROTEIN YEEZ"/>
    <property type="match status" value="1"/>
</dbReference>
<dbReference type="Gene3D" id="3.40.50.720">
    <property type="entry name" value="NAD(P)-binding Rossmann-like Domain"/>
    <property type="match status" value="1"/>
</dbReference>
<name>A0ABY5K0M4_9CELL</name>